<name>A0AAV4ENC2_9GAST</name>
<comment type="caution">
    <text evidence="1">The sequence shown here is derived from an EMBL/GenBank/DDBJ whole genome shotgun (WGS) entry which is preliminary data.</text>
</comment>
<gene>
    <name evidence="1" type="ORF">ElyMa_000124100</name>
</gene>
<proteinExistence type="predicted"/>
<dbReference type="AlphaFoldDB" id="A0AAV4ENC2"/>
<accession>A0AAV4ENC2</accession>
<dbReference type="EMBL" id="BMAT01000228">
    <property type="protein sequence ID" value="GFR62169.1"/>
    <property type="molecule type" value="Genomic_DNA"/>
</dbReference>
<evidence type="ECO:0000313" key="1">
    <source>
        <dbReference type="EMBL" id="GFR62169.1"/>
    </source>
</evidence>
<keyword evidence="2" id="KW-1185">Reference proteome</keyword>
<protein>
    <submittedName>
        <fullName evidence="1">Uncharacterized protein</fullName>
    </submittedName>
</protein>
<evidence type="ECO:0000313" key="2">
    <source>
        <dbReference type="Proteomes" id="UP000762676"/>
    </source>
</evidence>
<dbReference type="Proteomes" id="UP000762676">
    <property type="component" value="Unassembled WGS sequence"/>
</dbReference>
<sequence>MFKYVTIVMGKTPFSHLVRIINSTSAVGWSLSRYDIIILSGGPFGSVQCIHGLQGRSKIAPVLEQSSHEQDISNLLTLLAVCYDVLG</sequence>
<organism evidence="1 2">
    <name type="scientific">Elysia marginata</name>
    <dbReference type="NCBI Taxonomy" id="1093978"/>
    <lineage>
        <taxon>Eukaryota</taxon>
        <taxon>Metazoa</taxon>
        <taxon>Spiralia</taxon>
        <taxon>Lophotrochozoa</taxon>
        <taxon>Mollusca</taxon>
        <taxon>Gastropoda</taxon>
        <taxon>Heterobranchia</taxon>
        <taxon>Euthyneura</taxon>
        <taxon>Panpulmonata</taxon>
        <taxon>Sacoglossa</taxon>
        <taxon>Placobranchoidea</taxon>
        <taxon>Plakobranchidae</taxon>
        <taxon>Elysia</taxon>
    </lineage>
</organism>
<reference evidence="1 2" key="1">
    <citation type="journal article" date="2021" name="Elife">
        <title>Chloroplast acquisition without the gene transfer in kleptoplastic sea slugs, Plakobranchus ocellatus.</title>
        <authorList>
            <person name="Maeda T."/>
            <person name="Takahashi S."/>
            <person name="Yoshida T."/>
            <person name="Shimamura S."/>
            <person name="Takaki Y."/>
            <person name="Nagai Y."/>
            <person name="Toyoda A."/>
            <person name="Suzuki Y."/>
            <person name="Arimoto A."/>
            <person name="Ishii H."/>
            <person name="Satoh N."/>
            <person name="Nishiyama T."/>
            <person name="Hasebe M."/>
            <person name="Maruyama T."/>
            <person name="Minagawa J."/>
            <person name="Obokata J."/>
            <person name="Shigenobu S."/>
        </authorList>
    </citation>
    <scope>NUCLEOTIDE SEQUENCE [LARGE SCALE GENOMIC DNA]</scope>
</reference>